<gene>
    <name evidence="1" type="ORF">BaRGS_00039418</name>
</gene>
<keyword evidence="2" id="KW-1185">Reference proteome</keyword>
<comment type="caution">
    <text evidence="1">The sequence shown here is derived from an EMBL/GenBank/DDBJ whole genome shotgun (WGS) entry which is preliminary data.</text>
</comment>
<protein>
    <submittedName>
        <fullName evidence="1">Uncharacterized protein</fullName>
    </submittedName>
</protein>
<evidence type="ECO:0000313" key="1">
    <source>
        <dbReference type="EMBL" id="KAK7455950.1"/>
    </source>
</evidence>
<sequence>MSIYDTPGIVREAWSDSFTVRNITAGFQRAEIFPFNRNVFTELHFATTSTADRPIFKTLMLSQRMETWMSLNIHSPVQLRSQSSRIMQQLTLPTFRSLRQAW</sequence>
<dbReference type="AlphaFoldDB" id="A0ABD0J383"/>
<accession>A0ABD0J383</accession>
<proteinExistence type="predicted"/>
<reference evidence="1 2" key="1">
    <citation type="journal article" date="2023" name="Sci. Data">
        <title>Genome assembly of the Korean intertidal mud-creeper Batillaria attramentaria.</title>
        <authorList>
            <person name="Patra A.K."/>
            <person name="Ho P.T."/>
            <person name="Jun S."/>
            <person name="Lee S.J."/>
            <person name="Kim Y."/>
            <person name="Won Y.J."/>
        </authorList>
    </citation>
    <scope>NUCLEOTIDE SEQUENCE [LARGE SCALE GENOMIC DNA]</scope>
    <source>
        <strain evidence="1">Wonlab-2016</strain>
    </source>
</reference>
<evidence type="ECO:0000313" key="2">
    <source>
        <dbReference type="Proteomes" id="UP001519460"/>
    </source>
</evidence>
<dbReference type="Proteomes" id="UP001519460">
    <property type="component" value="Unassembled WGS sequence"/>
</dbReference>
<dbReference type="EMBL" id="JACVVK020000687">
    <property type="protein sequence ID" value="KAK7455950.1"/>
    <property type="molecule type" value="Genomic_DNA"/>
</dbReference>
<organism evidence="1 2">
    <name type="scientific">Batillaria attramentaria</name>
    <dbReference type="NCBI Taxonomy" id="370345"/>
    <lineage>
        <taxon>Eukaryota</taxon>
        <taxon>Metazoa</taxon>
        <taxon>Spiralia</taxon>
        <taxon>Lophotrochozoa</taxon>
        <taxon>Mollusca</taxon>
        <taxon>Gastropoda</taxon>
        <taxon>Caenogastropoda</taxon>
        <taxon>Sorbeoconcha</taxon>
        <taxon>Cerithioidea</taxon>
        <taxon>Batillariidae</taxon>
        <taxon>Batillaria</taxon>
    </lineage>
</organism>
<name>A0ABD0J383_9CAEN</name>